<comment type="caution">
    <text evidence="2">The sequence shown here is derived from an EMBL/GenBank/DDBJ whole genome shotgun (WGS) entry which is preliminary data.</text>
</comment>
<dbReference type="STRING" id="391625.PPSIR1_15215"/>
<keyword evidence="1" id="KW-0472">Membrane</keyword>
<reference evidence="2 3" key="1">
    <citation type="submission" date="2007-06" db="EMBL/GenBank/DDBJ databases">
        <authorList>
            <person name="Shimkets L."/>
            <person name="Ferriera S."/>
            <person name="Johnson J."/>
            <person name="Kravitz S."/>
            <person name="Beeson K."/>
            <person name="Sutton G."/>
            <person name="Rogers Y.-H."/>
            <person name="Friedman R."/>
            <person name="Frazier M."/>
            <person name="Venter J.C."/>
        </authorList>
    </citation>
    <scope>NUCLEOTIDE SEQUENCE [LARGE SCALE GENOMIC DNA]</scope>
    <source>
        <strain evidence="2 3">SIR-1</strain>
    </source>
</reference>
<feature type="transmembrane region" description="Helical" evidence="1">
    <location>
        <begin position="207"/>
        <end position="227"/>
    </location>
</feature>
<dbReference type="EMBL" id="ABCS01000029">
    <property type="protein sequence ID" value="EDM78599.1"/>
    <property type="molecule type" value="Genomic_DNA"/>
</dbReference>
<sequence length="403" mass="43856">MDSDAAPEIAFVLTRKQLELVGRQQPRWSRMRRRRAQTLVLSALVLVPALVPLALGRPVAALGWLALAAVYIGTLWRRSADQRGSPPAWHNRIRARVDPDALRLDDDCSRSRLAWTEIEYALTPSFLFFLYRHDRMWCAVPREAFDDPEDCQRFIDAVEAALADPVPFEPPLALPQRGPREGAWTGPVVAWGLGAACLLGARSESLGLALLFNCLAAAFAFLGTALLPKPQVLRPASFADPEDAPLTWIADLRSRYLLAVGCLAVALALFAGSARAPTLLGEVLALLAAMFCAFGLLSASFEARDPPRPVAMDHDARGLRRVDASSERWIAWAALTPPEQRRDTIVARRRLDQAIFVDVPDTAFATPAQRTACFAALSRHADAAAQAPDSAVGSEALSQSPAD</sequence>
<proteinExistence type="predicted"/>
<dbReference type="Proteomes" id="UP000005801">
    <property type="component" value="Unassembled WGS sequence"/>
</dbReference>
<accession>A6G6H0</accession>
<dbReference type="RefSeq" id="WP_006972319.1">
    <property type="nucleotide sequence ID" value="NZ_ABCS01000029.1"/>
</dbReference>
<feature type="transmembrane region" description="Helical" evidence="1">
    <location>
        <begin position="279"/>
        <end position="299"/>
    </location>
</feature>
<evidence type="ECO:0000313" key="2">
    <source>
        <dbReference type="EMBL" id="EDM78599.1"/>
    </source>
</evidence>
<evidence type="ECO:0008006" key="4">
    <source>
        <dbReference type="Google" id="ProtNLM"/>
    </source>
</evidence>
<organism evidence="2 3">
    <name type="scientific">Plesiocystis pacifica SIR-1</name>
    <dbReference type="NCBI Taxonomy" id="391625"/>
    <lineage>
        <taxon>Bacteria</taxon>
        <taxon>Pseudomonadati</taxon>
        <taxon>Myxococcota</taxon>
        <taxon>Polyangia</taxon>
        <taxon>Nannocystales</taxon>
        <taxon>Nannocystaceae</taxon>
        <taxon>Plesiocystis</taxon>
    </lineage>
</organism>
<evidence type="ECO:0000256" key="1">
    <source>
        <dbReference type="SAM" id="Phobius"/>
    </source>
</evidence>
<name>A6G6H0_9BACT</name>
<feature type="transmembrane region" description="Helical" evidence="1">
    <location>
        <begin position="256"/>
        <end position="273"/>
    </location>
</feature>
<dbReference type="AlphaFoldDB" id="A6G6H0"/>
<feature type="transmembrane region" description="Helical" evidence="1">
    <location>
        <begin position="36"/>
        <end position="53"/>
    </location>
</feature>
<keyword evidence="3" id="KW-1185">Reference proteome</keyword>
<evidence type="ECO:0000313" key="3">
    <source>
        <dbReference type="Proteomes" id="UP000005801"/>
    </source>
</evidence>
<keyword evidence="1" id="KW-1133">Transmembrane helix</keyword>
<protein>
    <recommendedName>
        <fullName evidence="4">YcxB-like protein domain-containing protein</fullName>
    </recommendedName>
</protein>
<feature type="transmembrane region" description="Helical" evidence="1">
    <location>
        <begin position="59"/>
        <end position="76"/>
    </location>
</feature>
<keyword evidence="1" id="KW-0812">Transmembrane</keyword>
<gene>
    <name evidence="2" type="ORF">PPSIR1_15215</name>
</gene>